<dbReference type="Proteomes" id="UP000006790">
    <property type="component" value="Chromosome 5"/>
</dbReference>
<dbReference type="HOGENOM" id="CLU_116829_1_0_1"/>
<organism evidence="1 2">
    <name type="scientific">Eremothecium cymbalariae (strain CBS 270.75 / DBVPG 7215 / KCTC 17166 / NRRL Y-17582)</name>
    <name type="common">Yeast</name>
    <dbReference type="NCBI Taxonomy" id="931890"/>
    <lineage>
        <taxon>Eukaryota</taxon>
        <taxon>Fungi</taxon>
        <taxon>Dikarya</taxon>
        <taxon>Ascomycota</taxon>
        <taxon>Saccharomycotina</taxon>
        <taxon>Saccharomycetes</taxon>
        <taxon>Saccharomycetales</taxon>
        <taxon>Saccharomycetaceae</taxon>
        <taxon>Eremothecium</taxon>
    </lineage>
</organism>
<evidence type="ECO:0000313" key="2">
    <source>
        <dbReference type="Proteomes" id="UP000006790"/>
    </source>
</evidence>
<name>I6NE00_ERECY</name>
<dbReference type="RefSeq" id="XP_003647109.1">
    <property type="nucleotide sequence ID" value="XM_003647061.1"/>
</dbReference>
<evidence type="ECO:0000313" key="1">
    <source>
        <dbReference type="EMBL" id="AET40292.1"/>
    </source>
</evidence>
<gene>
    <name evidence="1" type="ordered locus">Ecym_5552</name>
</gene>
<dbReference type="OrthoDB" id="4067384at2759"/>
<dbReference type="KEGG" id="erc:Ecym_5552"/>
<accession>I6NE00</accession>
<protein>
    <submittedName>
        <fullName evidence="1">Uncharacterized protein</fullName>
    </submittedName>
</protein>
<dbReference type="GO" id="GO:0016514">
    <property type="term" value="C:SWI/SNF complex"/>
    <property type="evidence" value="ECO:0007669"/>
    <property type="project" value="EnsemblFungi"/>
</dbReference>
<dbReference type="EMBL" id="CP002501">
    <property type="protein sequence ID" value="AET40292.1"/>
    <property type="molecule type" value="Genomic_DNA"/>
</dbReference>
<dbReference type="GO" id="GO:0005829">
    <property type="term" value="C:cytosol"/>
    <property type="evidence" value="ECO:0007669"/>
    <property type="project" value="EnsemblFungi"/>
</dbReference>
<proteinExistence type="predicted"/>
<dbReference type="InParanoid" id="I6NE00"/>
<dbReference type="OMA" id="EQRQYKI"/>
<dbReference type="AlphaFoldDB" id="I6NE00"/>
<dbReference type="GeneID" id="11468637"/>
<sequence length="110" mass="12684">MDVPLQTSVQYKLQLLLHINTLLILRCTTFKAGSPQVEGLPPDQIDALLRQYVRRIHCNLQCISSMNQGNYSSKPVLMDPPPLSPIMRKQQHQDILPKLYILLGKMFEIW</sequence>
<dbReference type="FunCoup" id="I6NE00">
    <property type="interactions" value="110"/>
</dbReference>
<dbReference type="eggNOG" id="ENOG502S5CB">
    <property type="taxonomic scope" value="Eukaryota"/>
</dbReference>
<keyword evidence="2" id="KW-1185">Reference proteome</keyword>
<dbReference type="GO" id="GO:0045944">
    <property type="term" value="P:positive regulation of transcription by RNA polymerase II"/>
    <property type="evidence" value="ECO:0007669"/>
    <property type="project" value="EnsemblFungi"/>
</dbReference>
<dbReference type="GO" id="GO:0006338">
    <property type="term" value="P:chromatin remodeling"/>
    <property type="evidence" value="ECO:0007669"/>
    <property type="project" value="EnsemblFungi"/>
</dbReference>
<dbReference type="STRING" id="931890.I6NE00"/>
<reference evidence="1 2" key="1">
    <citation type="journal article" date="2011" name="G3 (Bethesda)">
        <title>Genome evolution in the Eremothecium clade of the Saccharomyces complex revealed by comparative genomics.</title>
        <authorList>
            <person name="Wendland J."/>
            <person name="Walther A."/>
        </authorList>
    </citation>
    <scope>NUCLEOTIDE SEQUENCE [LARGE SCALE GENOMIC DNA]</scope>
    <source>
        <strain evidence="2">CBS 270.75 / DBVPG 7215 / KCTC 17166 / NRRL Y-17582</strain>
    </source>
</reference>